<comment type="caution">
    <text evidence="4">The sequence shown here is derived from an EMBL/GenBank/DDBJ whole genome shotgun (WGS) entry which is preliminary data.</text>
</comment>
<dbReference type="STRING" id="133385.A0A2T9YYW3"/>
<evidence type="ECO:0000256" key="1">
    <source>
        <dbReference type="ARBA" id="ARBA00008842"/>
    </source>
</evidence>
<accession>A0A2T9YYW3</accession>
<dbReference type="AlphaFoldDB" id="A0A2T9YYW3"/>
<organism evidence="4 5">
    <name type="scientific">Smittium simulii</name>
    <dbReference type="NCBI Taxonomy" id="133385"/>
    <lineage>
        <taxon>Eukaryota</taxon>
        <taxon>Fungi</taxon>
        <taxon>Fungi incertae sedis</taxon>
        <taxon>Zoopagomycota</taxon>
        <taxon>Kickxellomycotina</taxon>
        <taxon>Harpellomycetes</taxon>
        <taxon>Harpellales</taxon>
        <taxon>Legeriomycetaceae</taxon>
        <taxon>Smittium</taxon>
    </lineage>
</organism>
<protein>
    <recommendedName>
        <fullName evidence="6">Oxysterol-binding protein</fullName>
    </recommendedName>
</protein>
<dbReference type="GO" id="GO:0005829">
    <property type="term" value="C:cytosol"/>
    <property type="evidence" value="ECO:0007669"/>
    <property type="project" value="TreeGrafter"/>
</dbReference>
<evidence type="ECO:0000256" key="3">
    <source>
        <dbReference type="SAM" id="MobiDB-lite"/>
    </source>
</evidence>
<dbReference type="InterPro" id="IPR000648">
    <property type="entry name" value="Oxysterol-bd"/>
</dbReference>
<dbReference type="Gene3D" id="1.10.287.2720">
    <property type="match status" value="1"/>
</dbReference>
<dbReference type="InterPro" id="IPR037239">
    <property type="entry name" value="OSBP_sf"/>
</dbReference>
<evidence type="ECO:0000313" key="5">
    <source>
        <dbReference type="Proteomes" id="UP000245383"/>
    </source>
</evidence>
<dbReference type="OrthoDB" id="14833at2759"/>
<reference evidence="4 5" key="1">
    <citation type="journal article" date="2018" name="MBio">
        <title>Comparative Genomics Reveals the Core Gene Toolbox for the Fungus-Insect Symbiosis.</title>
        <authorList>
            <person name="Wang Y."/>
            <person name="Stata M."/>
            <person name="Wang W."/>
            <person name="Stajich J.E."/>
            <person name="White M.M."/>
            <person name="Moncalvo J.M."/>
        </authorList>
    </citation>
    <scope>NUCLEOTIDE SEQUENCE [LARGE SCALE GENOMIC DNA]</scope>
    <source>
        <strain evidence="4 5">SWE-8-4</strain>
    </source>
</reference>
<dbReference type="PANTHER" id="PTHR10972:SF184">
    <property type="entry name" value="OXYSTEROL-BINDING PROTEIN HOMOLOG 4-RELATED"/>
    <property type="match status" value="1"/>
</dbReference>
<name>A0A2T9YYW3_9FUNG</name>
<dbReference type="Gene3D" id="2.40.160.120">
    <property type="match status" value="1"/>
</dbReference>
<dbReference type="InterPro" id="IPR018494">
    <property type="entry name" value="Oxysterol-bd_CS"/>
</dbReference>
<dbReference type="GO" id="GO:0008142">
    <property type="term" value="F:oxysterol binding"/>
    <property type="evidence" value="ECO:0007669"/>
    <property type="project" value="TreeGrafter"/>
</dbReference>
<evidence type="ECO:0000313" key="4">
    <source>
        <dbReference type="EMBL" id="PVU97533.1"/>
    </source>
</evidence>
<gene>
    <name evidence="4" type="ORF">BB561_000491</name>
</gene>
<dbReference type="Proteomes" id="UP000245383">
    <property type="component" value="Unassembled WGS sequence"/>
</dbReference>
<evidence type="ECO:0008006" key="6">
    <source>
        <dbReference type="Google" id="ProtNLM"/>
    </source>
</evidence>
<sequence>MNSPKSKHSSSPVPKVAPSYSSALISYVKSILTFKGSIISSNCPALFLSGVSLLELAADWGDYFSFLVDASNSQNSTDKSLNVAKWVLSSFRSSYFGMSLGDRISIKKPYNPILGEQFYCEWFHEEYGTTKLTCEQVSHHPPISAFSLENDKYEIICNGYSEQRLKFAGTSLTVDQVGVVSVLFKKTNQLSVISLPSLSISGLLVADPIVEICGTVLIRSSDQTNCILEFIKKPYFYGNYFKFKGIITPYSNNERKRNDPEEIQLNSAKNQNSEKSCVMEGNWTTSSTFNLVENGKASKSNSNVSSSTNNLKNYKNARSDSPKPQNLLDFEDLKPLKRVIAPLSSQSEFESHKVWHDVTEALGVLDFNKAAESKNLIENAQRELRKTEKTNNYAWSPRLFTFIEFNDIKNSEFRDAFQNVQSEKPNISNGLWVKNELLDMYKS</sequence>
<comment type="similarity">
    <text evidence="1 2">Belongs to the OSBP family.</text>
</comment>
<proteinExistence type="inferred from homology"/>
<dbReference type="PANTHER" id="PTHR10972">
    <property type="entry name" value="OXYSTEROL-BINDING PROTEIN-RELATED"/>
    <property type="match status" value="1"/>
</dbReference>
<dbReference type="GO" id="GO:0016020">
    <property type="term" value="C:membrane"/>
    <property type="evidence" value="ECO:0007669"/>
    <property type="project" value="TreeGrafter"/>
</dbReference>
<dbReference type="Gene3D" id="3.30.70.3490">
    <property type="match status" value="1"/>
</dbReference>
<dbReference type="Pfam" id="PF01237">
    <property type="entry name" value="Oxysterol_BP"/>
    <property type="match status" value="1"/>
</dbReference>
<keyword evidence="5" id="KW-1185">Reference proteome</keyword>
<feature type="compositionally biased region" description="Low complexity" evidence="3">
    <location>
        <begin position="295"/>
        <end position="313"/>
    </location>
</feature>
<dbReference type="SUPFAM" id="SSF144000">
    <property type="entry name" value="Oxysterol-binding protein-like"/>
    <property type="match status" value="1"/>
</dbReference>
<dbReference type="PROSITE" id="PS01013">
    <property type="entry name" value="OSBP"/>
    <property type="match status" value="1"/>
</dbReference>
<feature type="region of interest" description="Disordered" evidence="3">
    <location>
        <begin position="295"/>
        <end position="327"/>
    </location>
</feature>
<evidence type="ECO:0000256" key="2">
    <source>
        <dbReference type="RuleBase" id="RU003844"/>
    </source>
</evidence>
<dbReference type="EMBL" id="MBFR01000010">
    <property type="protein sequence ID" value="PVU97533.1"/>
    <property type="molecule type" value="Genomic_DNA"/>
</dbReference>